<keyword evidence="4" id="KW-0479">Metal-binding</keyword>
<evidence type="ECO:0000256" key="11">
    <source>
        <dbReference type="SAM" id="Phobius"/>
    </source>
</evidence>
<evidence type="ECO:0000256" key="9">
    <source>
        <dbReference type="PROSITE-ProRule" id="PRU00175"/>
    </source>
</evidence>
<keyword evidence="8 11" id="KW-0472">Membrane</keyword>
<keyword evidence="14" id="KW-1185">Reference proteome</keyword>
<evidence type="ECO:0000256" key="3">
    <source>
        <dbReference type="ARBA" id="ARBA00022692"/>
    </source>
</evidence>
<dbReference type="InterPro" id="IPR058731">
    <property type="entry name" value="Znf-B_box_ZFPL1-like"/>
</dbReference>
<evidence type="ECO:0000256" key="5">
    <source>
        <dbReference type="ARBA" id="ARBA00022771"/>
    </source>
</evidence>
<dbReference type="Pfam" id="PF25998">
    <property type="entry name" value="U-box_ZFPL1"/>
    <property type="match status" value="1"/>
</dbReference>
<feature type="compositionally biased region" description="Low complexity" evidence="10">
    <location>
        <begin position="144"/>
        <end position="166"/>
    </location>
</feature>
<dbReference type="InterPro" id="IPR039043">
    <property type="entry name" value="ZFPL1"/>
</dbReference>
<dbReference type="InterPro" id="IPR013083">
    <property type="entry name" value="Znf_RING/FYVE/PHD"/>
</dbReference>
<evidence type="ECO:0000256" key="1">
    <source>
        <dbReference type="ARBA" id="ARBA00004167"/>
    </source>
</evidence>
<keyword evidence="5 9" id="KW-0863">Zinc-finger</keyword>
<feature type="region of interest" description="Disordered" evidence="10">
    <location>
        <begin position="130"/>
        <end position="230"/>
    </location>
</feature>
<name>A0A507BQY6_9FUNG</name>
<keyword evidence="3 11" id="KW-0812">Transmembrane</keyword>
<feature type="compositionally biased region" description="Basic and acidic residues" evidence="10">
    <location>
        <begin position="215"/>
        <end position="230"/>
    </location>
</feature>
<dbReference type="PANTHER" id="PTHR12981">
    <property type="entry name" value="ZINC FINGER PROTEIN-LIKE 1"/>
    <property type="match status" value="1"/>
</dbReference>
<organism evidence="13 14">
    <name type="scientific">Synchytrium microbalum</name>
    <dbReference type="NCBI Taxonomy" id="1806994"/>
    <lineage>
        <taxon>Eukaryota</taxon>
        <taxon>Fungi</taxon>
        <taxon>Fungi incertae sedis</taxon>
        <taxon>Chytridiomycota</taxon>
        <taxon>Chytridiomycota incertae sedis</taxon>
        <taxon>Chytridiomycetes</taxon>
        <taxon>Synchytriales</taxon>
        <taxon>Synchytriaceae</taxon>
        <taxon>Synchytrium</taxon>
    </lineage>
</organism>
<keyword evidence="6" id="KW-0862">Zinc</keyword>
<feature type="domain" description="RING-type" evidence="12">
    <location>
        <begin position="51"/>
        <end position="98"/>
    </location>
</feature>
<protein>
    <recommendedName>
        <fullName evidence="12">RING-type domain-containing protein</fullName>
    </recommendedName>
</protein>
<dbReference type="PANTHER" id="PTHR12981:SF0">
    <property type="entry name" value="ZINC FINGER PROTEIN-LIKE 1"/>
    <property type="match status" value="1"/>
</dbReference>
<dbReference type="Proteomes" id="UP000319731">
    <property type="component" value="Unassembled WGS sequence"/>
</dbReference>
<evidence type="ECO:0000313" key="14">
    <source>
        <dbReference type="Proteomes" id="UP000319731"/>
    </source>
</evidence>
<feature type="compositionally biased region" description="Polar residues" evidence="10">
    <location>
        <begin position="167"/>
        <end position="186"/>
    </location>
</feature>
<gene>
    <name evidence="13" type="ORF">SmJEL517_g06171</name>
</gene>
<comment type="caution">
    <text evidence="13">The sequence shown here is derived from an EMBL/GenBank/DDBJ whole genome shotgun (WGS) entry which is preliminary data.</text>
</comment>
<dbReference type="GeneID" id="42007394"/>
<feature type="transmembrane region" description="Helical" evidence="11">
    <location>
        <begin position="250"/>
        <end position="268"/>
    </location>
</feature>
<dbReference type="AlphaFoldDB" id="A0A507BQY6"/>
<dbReference type="EMBL" id="QEAO01000085">
    <property type="protein sequence ID" value="TPX30212.1"/>
    <property type="molecule type" value="Genomic_DNA"/>
</dbReference>
<sequence>MGLCKCRNVTNLFCFEHRKNVCEKCILSDHPRCVVQSYLAWLQDSDYDALCKLCKQQLTGDVVRLTCFDLFHVDCINSHCAKLPEHTASAGYSCPSCHVPIIPPDNVNSQIAELVRNTFRDASWAQHIISKRVTPAPQDPRLEPSLNPINNSSSNSNSQLGGTSTSIQSNIASTSSISRLPTSPIVTNGIHMGGIPPKTPPGPRKSLTKFISTRSSKDVDDDKYSRKDSGGDWSSMLLSTFQSRLTTRRIIVLVVVALAVVILGRMAFAPSSGASKTSADDLDVDEAE</sequence>
<keyword evidence="7 11" id="KW-1133">Transmembrane helix</keyword>
<accession>A0A507BQY6</accession>
<proteinExistence type="inferred from homology"/>
<dbReference type="PROSITE" id="PS50089">
    <property type="entry name" value="ZF_RING_2"/>
    <property type="match status" value="1"/>
</dbReference>
<comment type="similarity">
    <text evidence="2">Belongs to the ZFPL1 family.</text>
</comment>
<evidence type="ECO:0000259" key="12">
    <source>
        <dbReference type="PROSITE" id="PS50089"/>
    </source>
</evidence>
<comment type="subcellular location">
    <subcellularLocation>
        <location evidence="1">Membrane</location>
        <topology evidence="1">Single-pass membrane protein</topology>
    </subcellularLocation>
</comment>
<dbReference type="GO" id="GO:0005794">
    <property type="term" value="C:Golgi apparatus"/>
    <property type="evidence" value="ECO:0007669"/>
    <property type="project" value="TreeGrafter"/>
</dbReference>
<dbReference type="GO" id="GO:0016020">
    <property type="term" value="C:membrane"/>
    <property type="evidence" value="ECO:0007669"/>
    <property type="project" value="UniProtKB-SubCell"/>
</dbReference>
<dbReference type="GO" id="GO:0008270">
    <property type="term" value="F:zinc ion binding"/>
    <property type="evidence" value="ECO:0007669"/>
    <property type="project" value="UniProtKB-KW"/>
</dbReference>
<evidence type="ECO:0000256" key="2">
    <source>
        <dbReference type="ARBA" id="ARBA00005561"/>
    </source>
</evidence>
<dbReference type="OrthoDB" id="1916590at2759"/>
<reference evidence="13 14" key="1">
    <citation type="journal article" date="2019" name="Sci. Rep.">
        <title>Comparative genomics of chytrid fungi reveal insights into the obligate biotrophic and pathogenic lifestyle of Synchytrium endobioticum.</title>
        <authorList>
            <person name="van de Vossenberg B.T.L.H."/>
            <person name="Warris S."/>
            <person name="Nguyen H.D.T."/>
            <person name="van Gent-Pelzer M.P.E."/>
            <person name="Joly D.L."/>
            <person name="van de Geest H.C."/>
            <person name="Bonants P.J.M."/>
            <person name="Smith D.S."/>
            <person name="Levesque C.A."/>
            <person name="van der Lee T.A.J."/>
        </authorList>
    </citation>
    <scope>NUCLEOTIDE SEQUENCE [LARGE SCALE GENOMIC DNA]</scope>
    <source>
        <strain evidence="13 14">JEL517</strain>
    </source>
</reference>
<evidence type="ECO:0000256" key="10">
    <source>
        <dbReference type="SAM" id="MobiDB-lite"/>
    </source>
</evidence>
<dbReference type="RefSeq" id="XP_031021926.1">
    <property type="nucleotide sequence ID" value="XM_031172097.1"/>
</dbReference>
<evidence type="ECO:0000256" key="4">
    <source>
        <dbReference type="ARBA" id="ARBA00022723"/>
    </source>
</evidence>
<evidence type="ECO:0000313" key="13">
    <source>
        <dbReference type="EMBL" id="TPX30212.1"/>
    </source>
</evidence>
<evidence type="ECO:0000256" key="8">
    <source>
        <dbReference type="ARBA" id="ARBA00023136"/>
    </source>
</evidence>
<dbReference type="SUPFAM" id="SSF57850">
    <property type="entry name" value="RING/U-box"/>
    <property type="match status" value="1"/>
</dbReference>
<evidence type="ECO:0000256" key="7">
    <source>
        <dbReference type="ARBA" id="ARBA00022989"/>
    </source>
</evidence>
<dbReference type="InterPro" id="IPR058730">
    <property type="entry name" value="U-box_ZFPL1-like"/>
</dbReference>
<dbReference type="Gene3D" id="3.30.40.10">
    <property type="entry name" value="Zinc/RING finger domain, C3HC4 (zinc finger)"/>
    <property type="match status" value="1"/>
</dbReference>
<dbReference type="InterPro" id="IPR001841">
    <property type="entry name" value="Znf_RING"/>
</dbReference>
<evidence type="ECO:0000256" key="6">
    <source>
        <dbReference type="ARBA" id="ARBA00022833"/>
    </source>
</evidence>
<dbReference type="Pfam" id="PF25993">
    <property type="entry name" value="zf-B_box_ZFPL1"/>
    <property type="match status" value="1"/>
</dbReference>